<evidence type="ECO:0008006" key="4">
    <source>
        <dbReference type="Google" id="ProtNLM"/>
    </source>
</evidence>
<dbReference type="RefSeq" id="WP_129622138.1">
    <property type="nucleotide sequence ID" value="NZ_LR215024.1"/>
</dbReference>
<feature type="transmembrane region" description="Helical" evidence="1">
    <location>
        <begin position="62"/>
        <end position="83"/>
    </location>
</feature>
<gene>
    <name evidence="2" type="ORF">NCTC10194_00351</name>
</gene>
<protein>
    <recommendedName>
        <fullName evidence="4">Transmembrane protein</fullName>
    </recommendedName>
</protein>
<reference evidence="2 3" key="1">
    <citation type="submission" date="2019-01" db="EMBL/GenBank/DDBJ databases">
        <authorList>
            <consortium name="Pathogen Informatics"/>
        </authorList>
    </citation>
    <scope>NUCLEOTIDE SEQUENCE [LARGE SCALE GENOMIC DNA]</scope>
    <source>
        <strain evidence="2 3">NCTC10194</strain>
    </source>
</reference>
<dbReference type="NCBIfam" id="NF045889">
    <property type="entry name" value="ICE_Mbov_0396_TM"/>
    <property type="match status" value="1"/>
</dbReference>
<evidence type="ECO:0000313" key="2">
    <source>
        <dbReference type="EMBL" id="VEU70342.1"/>
    </source>
</evidence>
<feature type="transmembrane region" description="Helical" evidence="1">
    <location>
        <begin position="104"/>
        <end position="126"/>
    </location>
</feature>
<organism evidence="2 3">
    <name type="scientific">Mycoplasmopsis glycophila</name>
    <dbReference type="NCBI Taxonomy" id="171285"/>
    <lineage>
        <taxon>Bacteria</taxon>
        <taxon>Bacillati</taxon>
        <taxon>Mycoplasmatota</taxon>
        <taxon>Mycoplasmoidales</taxon>
        <taxon>Metamycoplasmataceae</taxon>
        <taxon>Mycoplasmopsis</taxon>
    </lineage>
</organism>
<keyword evidence="1" id="KW-0812">Transmembrane</keyword>
<keyword evidence="1" id="KW-1133">Transmembrane helix</keyword>
<feature type="transmembrane region" description="Helical" evidence="1">
    <location>
        <begin position="7"/>
        <end position="28"/>
    </location>
</feature>
<sequence length="410" mass="46751">MIFDGIFYFIFQAFWTPVRLCLLFFHWIQEIFIGVSNELPFYVLFGVKSENLLSGGVSVPPLFLRFIFTSFILLFIFLIFQAIKGYKKENPEPFVNMWKNAFKHYLFFLFFIWILALFMFGLKWLILVMYDGDTLAIDQEIFKAIKPEEIDDSYWENVIENGYSIDFDTYTLIKSGTSLILVSYIGVIVPTILFAFTLLSVIIKCFEILYMFILSPWIHAYSIIDNGKVMKKWWAMFFSKFMTIILYPVVIQIYVFFINRTLSYWDTNDGGTISHTFMKIIILIAATLSINGAGIITTAFFGDNLSAREGIQQISQIRQLGAATMGAGALAYGIAKKTGVGVLKAKSGVGMAARGGANLVRNFGSVSQGVKGAFSKFSEASKNIQSLDMNKNMEWPQDYIKKVEEDYLKI</sequence>
<evidence type="ECO:0000313" key="3">
    <source>
        <dbReference type="Proteomes" id="UP000290815"/>
    </source>
</evidence>
<dbReference type="EMBL" id="LR215024">
    <property type="protein sequence ID" value="VEU70342.1"/>
    <property type="molecule type" value="Genomic_DNA"/>
</dbReference>
<keyword evidence="1" id="KW-0472">Membrane</keyword>
<keyword evidence="3" id="KW-1185">Reference proteome</keyword>
<dbReference type="NCBIfam" id="NF045848">
    <property type="entry name" value="MMCAP2_0566_fam"/>
    <property type="match status" value="1"/>
</dbReference>
<name>A0A449AV44_9BACT</name>
<accession>A0A449AV44</accession>
<dbReference type="AlphaFoldDB" id="A0A449AV44"/>
<evidence type="ECO:0000256" key="1">
    <source>
        <dbReference type="SAM" id="Phobius"/>
    </source>
</evidence>
<dbReference type="KEGG" id="mgly:NCTC10194_00351"/>
<feature type="transmembrane region" description="Helical" evidence="1">
    <location>
        <begin position="179"/>
        <end position="212"/>
    </location>
</feature>
<feature type="transmembrane region" description="Helical" evidence="1">
    <location>
        <begin position="233"/>
        <end position="257"/>
    </location>
</feature>
<feature type="transmembrane region" description="Helical" evidence="1">
    <location>
        <begin position="277"/>
        <end position="301"/>
    </location>
</feature>
<proteinExistence type="predicted"/>
<dbReference type="Proteomes" id="UP000290815">
    <property type="component" value="Chromosome"/>
</dbReference>